<protein>
    <submittedName>
        <fullName evidence="1">Uncharacterized protein</fullName>
    </submittedName>
</protein>
<dbReference type="AlphaFoldDB" id="A0A370GIL8"/>
<keyword evidence="2" id="KW-1185">Reference proteome</keyword>
<accession>A0A370GIL8</accession>
<proteinExistence type="predicted"/>
<dbReference type="EMBL" id="QQAY01000005">
    <property type="protein sequence ID" value="RDI42224.1"/>
    <property type="molecule type" value="Genomic_DNA"/>
</dbReference>
<evidence type="ECO:0000313" key="1">
    <source>
        <dbReference type="EMBL" id="RDI42224.1"/>
    </source>
</evidence>
<comment type="caution">
    <text evidence="1">The sequence shown here is derived from an EMBL/GenBank/DDBJ whole genome shotgun (WGS) entry which is preliminary data.</text>
</comment>
<dbReference type="RefSeq" id="WP_114745615.1">
    <property type="nucleotide sequence ID" value="NZ_QQAY01000005.1"/>
</dbReference>
<sequence length="94" mass="11279">MGNEEAIWEIIKDIFGYLKYLTLSKEAKIIANFNLIKNKYWFEQLVNNQPSILKLIEEDDDIREYFASRKNVRSLLSSKKDRQHFKNLLNQKIN</sequence>
<reference evidence="1 2" key="1">
    <citation type="submission" date="2018-07" db="EMBL/GenBank/DDBJ databases">
        <title>Genomic Encyclopedia of Type Strains, Phase IV (KMG-IV): sequencing the most valuable type-strain genomes for metagenomic binning, comparative biology and taxonomic classification.</title>
        <authorList>
            <person name="Goeker M."/>
        </authorList>
    </citation>
    <scope>NUCLEOTIDE SEQUENCE [LARGE SCALE GENOMIC DNA]</scope>
    <source>
        <strain evidence="1 2">DSM 25281</strain>
    </source>
</reference>
<name>A0A370GIL8_9BACI</name>
<organism evidence="1 2">
    <name type="scientific">Falsibacillus pallidus</name>
    <dbReference type="NCBI Taxonomy" id="493781"/>
    <lineage>
        <taxon>Bacteria</taxon>
        <taxon>Bacillati</taxon>
        <taxon>Bacillota</taxon>
        <taxon>Bacilli</taxon>
        <taxon>Bacillales</taxon>
        <taxon>Bacillaceae</taxon>
        <taxon>Falsibacillus</taxon>
    </lineage>
</organism>
<dbReference type="OrthoDB" id="2888643at2"/>
<dbReference type="Proteomes" id="UP000255326">
    <property type="component" value="Unassembled WGS sequence"/>
</dbReference>
<evidence type="ECO:0000313" key="2">
    <source>
        <dbReference type="Proteomes" id="UP000255326"/>
    </source>
</evidence>
<gene>
    <name evidence="1" type="ORF">DFR59_10563</name>
</gene>